<evidence type="ECO:0000313" key="1">
    <source>
        <dbReference type="EMBL" id="MBB4642652.1"/>
    </source>
</evidence>
<keyword evidence="2" id="KW-1185">Reference proteome</keyword>
<sequence length="68" mass="7982">MRYRLARSGGRQRHLRFAATREKLINPKTMLSVPILQRVVRIFLKTLVVWADLGLDPHGLLREHHVDE</sequence>
<protein>
    <submittedName>
        <fullName evidence="1">Uncharacterized protein</fullName>
    </submittedName>
</protein>
<dbReference type="EMBL" id="JACHOV010000012">
    <property type="protein sequence ID" value="MBB4642652.1"/>
    <property type="molecule type" value="Genomic_DNA"/>
</dbReference>
<gene>
    <name evidence="1" type="ORF">HNQ99_002988</name>
</gene>
<evidence type="ECO:0000313" key="2">
    <source>
        <dbReference type="Proteomes" id="UP000575068"/>
    </source>
</evidence>
<name>A0A840HWE9_9SPHN</name>
<accession>A0A840HWE9</accession>
<organism evidence="1 2">
    <name type="scientific">Rhizorhapis suberifaciens</name>
    <name type="common">corky root of lettuce</name>
    <dbReference type="NCBI Taxonomy" id="13656"/>
    <lineage>
        <taxon>Bacteria</taxon>
        <taxon>Pseudomonadati</taxon>
        <taxon>Pseudomonadota</taxon>
        <taxon>Alphaproteobacteria</taxon>
        <taxon>Sphingomonadales</taxon>
        <taxon>Sphingomonadaceae</taxon>
        <taxon>Rhizorhapis</taxon>
    </lineage>
</organism>
<dbReference type="Proteomes" id="UP000575068">
    <property type="component" value="Unassembled WGS sequence"/>
</dbReference>
<proteinExistence type="predicted"/>
<dbReference type="AlphaFoldDB" id="A0A840HWE9"/>
<comment type="caution">
    <text evidence="1">The sequence shown here is derived from an EMBL/GenBank/DDBJ whole genome shotgun (WGS) entry which is preliminary data.</text>
</comment>
<reference evidence="1 2" key="1">
    <citation type="submission" date="2020-08" db="EMBL/GenBank/DDBJ databases">
        <title>Genomic Encyclopedia of Type Strains, Phase IV (KMG-IV): sequencing the most valuable type-strain genomes for metagenomic binning, comparative biology and taxonomic classification.</title>
        <authorList>
            <person name="Goeker M."/>
        </authorList>
    </citation>
    <scope>NUCLEOTIDE SEQUENCE [LARGE SCALE GENOMIC DNA]</scope>
    <source>
        <strain evidence="1 2">DSM 7465</strain>
    </source>
</reference>